<dbReference type="AlphaFoldDB" id="A0A0P8W4F3"/>
<dbReference type="RefSeq" id="WP_160317282.1">
    <property type="nucleotide sequence ID" value="NZ_LKET01000068.1"/>
</dbReference>
<dbReference type="STRING" id="36849.OXPF_41430"/>
<evidence type="ECO:0008006" key="3">
    <source>
        <dbReference type="Google" id="ProtNLM"/>
    </source>
</evidence>
<evidence type="ECO:0000313" key="2">
    <source>
        <dbReference type="Proteomes" id="UP000050326"/>
    </source>
</evidence>
<organism evidence="1 2">
    <name type="scientific">Oxobacter pfennigii</name>
    <dbReference type="NCBI Taxonomy" id="36849"/>
    <lineage>
        <taxon>Bacteria</taxon>
        <taxon>Bacillati</taxon>
        <taxon>Bacillota</taxon>
        <taxon>Clostridia</taxon>
        <taxon>Eubacteriales</taxon>
        <taxon>Clostridiaceae</taxon>
        <taxon>Oxobacter</taxon>
    </lineage>
</organism>
<gene>
    <name evidence="1" type="ORF">OXPF_41430</name>
</gene>
<reference evidence="1 2" key="1">
    <citation type="submission" date="2015-09" db="EMBL/GenBank/DDBJ databases">
        <title>Genome sequence of Oxobacter pfennigii DSM 3222.</title>
        <authorList>
            <person name="Poehlein A."/>
            <person name="Bengelsdorf F.R."/>
            <person name="Schiel-Bengelsdorf B."/>
            <person name="Duerre P."/>
            <person name="Daniel R."/>
        </authorList>
    </citation>
    <scope>NUCLEOTIDE SEQUENCE [LARGE SCALE GENOMIC DNA]</scope>
    <source>
        <strain evidence="1 2">DSM 3222</strain>
    </source>
</reference>
<name>A0A0P8W4F3_9CLOT</name>
<proteinExistence type="predicted"/>
<sequence length="47" mass="5455">MNCSKCNAEIPEGEEQVYLHRIVCEDCYVRETEPPKACDVPRERSIN</sequence>
<keyword evidence="2" id="KW-1185">Reference proteome</keyword>
<comment type="caution">
    <text evidence="1">The sequence shown here is derived from an EMBL/GenBank/DDBJ whole genome shotgun (WGS) entry which is preliminary data.</text>
</comment>
<protein>
    <recommendedName>
        <fullName evidence="3">Inhibitor of sigma-G Gin</fullName>
    </recommendedName>
</protein>
<accession>A0A0P8W4F3</accession>
<evidence type="ECO:0000313" key="1">
    <source>
        <dbReference type="EMBL" id="KPU42358.1"/>
    </source>
</evidence>
<dbReference type="OrthoDB" id="5516583at2"/>
<dbReference type="EMBL" id="LKET01000068">
    <property type="protein sequence ID" value="KPU42358.1"/>
    <property type="molecule type" value="Genomic_DNA"/>
</dbReference>
<dbReference type="Proteomes" id="UP000050326">
    <property type="component" value="Unassembled WGS sequence"/>
</dbReference>